<comment type="caution">
    <text evidence="2">The sequence shown here is derived from an EMBL/GenBank/DDBJ whole genome shotgun (WGS) entry which is preliminary data.</text>
</comment>
<name>A0A4D4LMD1_STRVO</name>
<dbReference type="Pfam" id="PF08240">
    <property type="entry name" value="ADH_N"/>
    <property type="match status" value="1"/>
</dbReference>
<evidence type="ECO:0000259" key="1">
    <source>
        <dbReference type="SMART" id="SM00829"/>
    </source>
</evidence>
<dbReference type="PANTHER" id="PTHR43677:SF4">
    <property type="entry name" value="QUINONE OXIDOREDUCTASE-LIKE PROTEIN 2"/>
    <property type="match status" value="1"/>
</dbReference>
<dbReference type="Gene3D" id="3.40.50.720">
    <property type="entry name" value="NAD(P)-binding Rossmann-like Domain"/>
    <property type="match status" value="1"/>
</dbReference>
<protein>
    <submittedName>
        <fullName evidence="2">Oxidoreductase</fullName>
    </submittedName>
</protein>
<dbReference type="GO" id="GO:0016491">
    <property type="term" value="F:oxidoreductase activity"/>
    <property type="evidence" value="ECO:0007669"/>
    <property type="project" value="InterPro"/>
</dbReference>
<dbReference type="InterPro" id="IPR036291">
    <property type="entry name" value="NAD(P)-bd_dom_sf"/>
</dbReference>
<dbReference type="Pfam" id="PF00107">
    <property type="entry name" value="ADH_zinc_N"/>
    <property type="match status" value="1"/>
</dbReference>
<dbReference type="PANTHER" id="PTHR43677">
    <property type="entry name" value="SHORT-CHAIN DEHYDROGENASE/REDUCTASE"/>
    <property type="match status" value="1"/>
</dbReference>
<dbReference type="InterPro" id="IPR051397">
    <property type="entry name" value="Zn-ADH-like_protein"/>
</dbReference>
<dbReference type="RefSeq" id="WP_137981494.1">
    <property type="nucleotide sequence ID" value="NZ_BAAASO010000045.1"/>
</dbReference>
<gene>
    <name evidence="2" type="ORF">SVIO_096720</name>
</gene>
<proteinExistence type="predicted"/>
<dbReference type="InterPro" id="IPR020843">
    <property type="entry name" value="ER"/>
</dbReference>
<evidence type="ECO:0000313" key="2">
    <source>
        <dbReference type="EMBL" id="GDY59049.1"/>
    </source>
</evidence>
<dbReference type="InterPro" id="IPR013154">
    <property type="entry name" value="ADH-like_N"/>
</dbReference>
<dbReference type="SMART" id="SM00829">
    <property type="entry name" value="PKS_ER"/>
    <property type="match status" value="1"/>
</dbReference>
<dbReference type="InterPro" id="IPR013149">
    <property type="entry name" value="ADH-like_C"/>
</dbReference>
<accession>A0A4D4LMD1</accession>
<dbReference type="SUPFAM" id="SSF51735">
    <property type="entry name" value="NAD(P)-binding Rossmann-fold domains"/>
    <property type="match status" value="1"/>
</dbReference>
<feature type="domain" description="Enoyl reductase (ER)" evidence="1">
    <location>
        <begin position="10"/>
        <end position="314"/>
    </location>
</feature>
<dbReference type="EMBL" id="BJHW01000002">
    <property type="protein sequence ID" value="GDY59049.1"/>
    <property type="molecule type" value="Genomic_DNA"/>
</dbReference>
<dbReference type="OrthoDB" id="9805883at2"/>
<sequence length="316" mass="32712">MKAVIVPSFGDSDVLRVIDRAEPRPAPGQVLIQVEAAGVGYVDVMARKGDYQPLSEPGFIPGVEAAGTVAAVGEGVDGHWVGQRVFALTGRGAYAESVLAGVRDVVRLPEGVSAAHAVALGVNALVASLGLERASIKKGERVLVRGAGGGIGLMAVQLAALSGCEVTAITSSPERSDRLRDLGVAHVQDRTAGQDGSGNTYDIIVDPVAGADLGRYIEMLRPNGRYLLFGAAGGVPAPDAFGSIMTTYHNSPTLFAFSLNSVDADTVGAAAAELFSQAARGDLRAVIDEQVPLAEAHRAHERLESTPVFGKLTLRP</sequence>
<dbReference type="Gene3D" id="3.90.180.10">
    <property type="entry name" value="Medium-chain alcohol dehydrogenases, catalytic domain"/>
    <property type="match status" value="1"/>
</dbReference>
<dbReference type="InterPro" id="IPR011032">
    <property type="entry name" value="GroES-like_sf"/>
</dbReference>
<evidence type="ECO:0000313" key="3">
    <source>
        <dbReference type="Proteomes" id="UP000301309"/>
    </source>
</evidence>
<dbReference type="Proteomes" id="UP000301309">
    <property type="component" value="Unassembled WGS sequence"/>
</dbReference>
<organism evidence="2 3">
    <name type="scientific">Streptomyces violaceusniger</name>
    <dbReference type="NCBI Taxonomy" id="68280"/>
    <lineage>
        <taxon>Bacteria</taxon>
        <taxon>Bacillati</taxon>
        <taxon>Actinomycetota</taxon>
        <taxon>Actinomycetes</taxon>
        <taxon>Kitasatosporales</taxon>
        <taxon>Streptomycetaceae</taxon>
        <taxon>Streptomyces</taxon>
        <taxon>Streptomyces violaceusniger group</taxon>
    </lineage>
</organism>
<dbReference type="SUPFAM" id="SSF50129">
    <property type="entry name" value="GroES-like"/>
    <property type="match status" value="1"/>
</dbReference>
<keyword evidence="3" id="KW-1185">Reference proteome</keyword>
<reference evidence="2 3" key="1">
    <citation type="journal article" date="2020" name="Int. J. Syst. Evol. Microbiol.">
        <title>Reclassification of Streptomyces castelarensis and Streptomyces sporoclivatus as later heterotypic synonyms of Streptomyces antimycoticus.</title>
        <authorList>
            <person name="Komaki H."/>
            <person name="Tamura T."/>
        </authorList>
    </citation>
    <scope>NUCLEOTIDE SEQUENCE [LARGE SCALE GENOMIC DNA]</scope>
    <source>
        <strain evidence="2 3">NBRC 13459</strain>
    </source>
</reference>
<dbReference type="AlphaFoldDB" id="A0A4D4LMD1"/>